<accession>A0A267F2Z8</accession>
<keyword evidence="1" id="KW-0812">Transmembrane</keyword>
<name>A0A267F2Z8_9PLAT</name>
<protein>
    <submittedName>
        <fullName evidence="2">Uncharacterized protein</fullName>
    </submittedName>
</protein>
<dbReference type="AlphaFoldDB" id="A0A267F2Z8"/>
<reference evidence="2 4" key="1">
    <citation type="submission" date="2017-06" db="EMBL/GenBank/DDBJ databases">
        <title>A platform for efficient transgenesis in Macrostomum lignano, a flatworm model organism for stem cell research.</title>
        <authorList>
            <person name="Berezikov E."/>
        </authorList>
    </citation>
    <scope>NUCLEOTIDE SEQUENCE [LARGE SCALE GENOMIC DNA]</scope>
    <source>
        <strain evidence="2">DV1</strain>
        <tissue evidence="2">Whole organism</tissue>
    </source>
</reference>
<feature type="non-terminal residue" evidence="2">
    <location>
        <position position="1"/>
    </location>
</feature>
<dbReference type="Proteomes" id="UP000215902">
    <property type="component" value="Unassembled WGS sequence"/>
</dbReference>
<evidence type="ECO:0000313" key="4">
    <source>
        <dbReference type="Proteomes" id="UP000215902"/>
    </source>
</evidence>
<keyword evidence="1" id="KW-0472">Membrane</keyword>
<gene>
    <name evidence="2" type="ORF">BOX15_Mlig021053g1</name>
    <name evidence="3" type="ORF">BOX15_Mlig021053g2</name>
</gene>
<dbReference type="EMBL" id="NIVC01000152">
    <property type="protein sequence ID" value="PAA89377.1"/>
    <property type="molecule type" value="Genomic_DNA"/>
</dbReference>
<dbReference type="EMBL" id="NIVC01001476">
    <property type="protein sequence ID" value="PAA67537.1"/>
    <property type="molecule type" value="Genomic_DNA"/>
</dbReference>
<evidence type="ECO:0000313" key="2">
    <source>
        <dbReference type="EMBL" id="PAA67537.1"/>
    </source>
</evidence>
<proteinExistence type="predicted"/>
<evidence type="ECO:0000256" key="1">
    <source>
        <dbReference type="SAM" id="Phobius"/>
    </source>
</evidence>
<keyword evidence="1" id="KW-1133">Transmembrane helix</keyword>
<comment type="caution">
    <text evidence="2">The sequence shown here is derived from an EMBL/GenBank/DDBJ whole genome shotgun (WGS) entry which is preliminary data.</text>
</comment>
<organism evidence="2 4">
    <name type="scientific">Macrostomum lignano</name>
    <dbReference type="NCBI Taxonomy" id="282301"/>
    <lineage>
        <taxon>Eukaryota</taxon>
        <taxon>Metazoa</taxon>
        <taxon>Spiralia</taxon>
        <taxon>Lophotrochozoa</taxon>
        <taxon>Platyhelminthes</taxon>
        <taxon>Rhabditophora</taxon>
        <taxon>Macrostomorpha</taxon>
        <taxon>Macrostomida</taxon>
        <taxon>Macrostomidae</taxon>
        <taxon>Macrostomum</taxon>
    </lineage>
</organism>
<feature type="transmembrane region" description="Helical" evidence="1">
    <location>
        <begin position="46"/>
        <end position="64"/>
    </location>
</feature>
<sequence length="78" mass="9032">QLSSIRSFAVAALLKRSMGPDEDDQSPDIHHFFIDKQVMLDSISNFWLNFPFYILVLLTAYFVLRHLAEETAEVRSET</sequence>
<keyword evidence="4" id="KW-1185">Reference proteome</keyword>
<evidence type="ECO:0000313" key="3">
    <source>
        <dbReference type="EMBL" id="PAA89377.1"/>
    </source>
</evidence>